<proteinExistence type="predicted"/>
<dbReference type="GO" id="GO:0009307">
    <property type="term" value="P:DNA restriction-modification system"/>
    <property type="evidence" value="ECO:0007669"/>
    <property type="project" value="UniProtKB-KW"/>
</dbReference>
<dbReference type="EMBL" id="BLAD01000159">
    <property type="protein sequence ID" value="GES06373.1"/>
    <property type="molecule type" value="Genomic_DNA"/>
</dbReference>
<keyword evidence="2" id="KW-0238">DNA-binding</keyword>
<gene>
    <name evidence="3" type="ORF">Acor_84420</name>
</gene>
<evidence type="ECO:0000256" key="2">
    <source>
        <dbReference type="ARBA" id="ARBA00023125"/>
    </source>
</evidence>
<dbReference type="Proteomes" id="UP000334990">
    <property type="component" value="Unassembled WGS sequence"/>
</dbReference>
<evidence type="ECO:0000256" key="1">
    <source>
        <dbReference type="ARBA" id="ARBA00022747"/>
    </source>
</evidence>
<evidence type="ECO:0008006" key="5">
    <source>
        <dbReference type="Google" id="ProtNLM"/>
    </source>
</evidence>
<evidence type="ECO:0000313" key="4">
    <source>
        <dbReference type="Proteomes" id="UP000334990"/>
    </source>
</evidence>
<sequence length="338" mass="37427">MSIHKPVWFSNDTVMVSTAPTCGLTKGGRLLPLVDPATGKRIQTEDPDTGALVDEINDQLLSDMKALVAGDATDTLRFIPVGEVSLRTAVPAYYDRRFDEYFEDSIGVGPLKGFKSATIGQLIEDGVLTVRGGHGSPSQDQRVGDVPYIKVSDLRAGLVNINATNRIPRIVAEKQFWKGEASGLRAFDIMCPERTSKNIGDFCVLMPGQEQLVVTKEVIILRPGPAANFDPFYLLWALTLKIVRDQWKRIVFMQTNREDVGKRYLEIRIPIAPDTETAADVSQHFRDYFLTLADARSNLNNYLVSSSQHHFFVSGVERDAVDVNDLIVEAGLEAVAEE</sequence>
<accession>A0A5M3WGX2</accession>
<keyword evidence="4" id="KW-1185">Reference proteome</keyword>
<dbReference type="Gene3D" id="3.90.220.20">
    <property type="entry name" value="DNA methylase specificity domains"/>
    <property type="match status" value="1"/>
</dbReference>
<evidence type="ECO:0000313" key="3">
    <source>
        <dbReference type="EMBL" id="GES06373.1"/>
    </source>
</evidence>
<dbReference type="SUPFAM" id="SSF116734">
    <property type="entry name" value="DNA methylase specificity domain"/>
    <property type="match status" value="1"/>
</dbReference>
<name>A0A5M3WGX2_9ACTN</name>
<dbReference type="AlphaFoldDB" id="A0A5M3WGX2"/>
<reference evidence="3 4" key="1">
    <citation type="submission" date="2019-10" db="EMBL/GenBank/DDBJ databases">
        <title>Whole genome shotgun sequence of Acrocarpospora corrugata NBRC 13972.</title>
        <authorList>
            <person name="Ichikawa N."/>
            <person name="Kimura A."/>
            <person name="Kitahashi Y."/>
            <person name="Komaki H."/>
            <person name="Oguchi A."/>
        </authorList>
    </citation>
    <scope>NUCLEOTIDE SEQUENCE [LARGE SCALE GENOMIC DNA]</scope>
    <source>
        <strain evidence="3 4">NBRC 13972</strain>
    </source>
</reference>
<protein>
    <recommendedName>
        <fullName evidence="5">Type I restriction modification DNA specificity domain-containing protein</fullName>
    </recommendedName>
</protein>
<dbReference type="InterPro" id="IPR044946">
    <property type="entry name" value="Restrct_endonuc_typeI_TRD_sf"/>
</dbReference>
<dbReference type="GO" id="GO:0003677">
    <property type="term" value="F:DNA binding"/>
    <property type="evidence" value="ECO:0007669"/>
    <property type="project" value="UniProtKB-KW"/>
</dbReference>
<keyword evidence="1" id="KW-0680">Restriction system</keyword>
<comment type="caution">
    <text evidence="3">The sequence shown here is derived from an EMBL/GenBank/DDBJ whole genome shotgun (WGS) entry which is preliminary data.</text>
</comment>
<organism evidence="3 4">
    <name type="scientific">Acrocarpospora corrugata</name>
    <dbReference type="NCBI Taxonomy" id="35763"/>
    <lineage>
        <taxon>Bacteria</taxon>
        <taxon>Bacillati</taxon>
        <taxon>Actinomycetota</taxon>
        <taxon>Actinomycetes</taxon>
        <taxon>Streptosporangiales</taxon>
        <taxon>Streptosporangiaceae</taxon>
        <taxon>Acrocarpospora</taxon>
    </lineage>
</organism>